<protein>
    <recommendedName>
        <fullName evidence="3">DUF2971 domain-containing protein</fullName>
    </recommendedName>
</protein>
<dbReference type="InterPro" id="IPR021352">
    <property type="entry name" value="DUF2971"/>
</dbReference>
<reference evidence="1" key="1">
    <citation type="journal article" date="2014" name="Int. J. Syst. Evol. Microbiol.">
        <title>Complete genome sequence of Corynebacterium casei LMG S-19264T (=DSM 44701T), isolated from a smear-ripened cheese.</title>
        <authorList>
            <consortium name="US DOE Joint Genome Institute (JGI-PGF)"/>
            <person name="Walter F."/>
            <person name="Albersmeier A."/>
            <person name="Kalinowski J."/>
            <person name="Ruckert C."/>
        </authorList>
    </citation>
    <scope>NUCLEOTIDE SEQUENCE</scope>
    <source>
        <strain evidence="1">KCTC 23310</strain>
    </source>
</reference>
<keyword evidence="2" id="KW-1185">Reference proteome</keyword>
<dbReference type="RefSeq" id="WP_189409668.1">
    <property type="nucleotide sequence ID" value="NZ_BMYJ01000001.1"/>
</dbReference>
<dbReference type="EMBL" id="BMYJ01000001">
    <property type="protein sequence ID" value="GHC44863.1"/>
    <property type="molecule type" value="Genomic_DNA"/>
</dbReference>
<evidence type="ECO:0000313" key="1">
    <source>
        <dbReference type="EMBL" id="GHC44863.1"/>
    </source>
</evidence>
<accession>A0A918TDT3</accession>
<dbReference type="AlphaFoldDB" id="A0A918TDT3"/>
<evidence type="ECO:0000313" key="2">
    <source>
        <dbReference type="Proteomes" id="UP000638981"/>
    </source>
</evidence>
<dbReference type="Proteomes" id="UP000638981">
    <property type="component" value="Unassembled WGS sequence"/>
</dbReference>
<organism evidence="1 2">
    <name type="scientific">Neogemmobacter tilapiae</name>
    <dbReference type="NCBI Taxonomy" id="875041"/>
    <lineage>
        <taxon>Bacteria</taxon>
        <taxon>Pseudomonadati</taxon>
        <taxon>Pseudomonadota</taxon>
        <taxon>Alphaproteobacteria</taxon>
        <taxon>Rhodobacterales</taxon>
        <taxon>Paracoccaceae</taxon>
        <taxon>Neogemmobacter</taxon>
    </lineage>
</organism>
<proteinExistence type="predicted"/>
<dbReference type="Pfam" id="PF11185">
    <property type="entry name" value="DUF2971"/>
    <property type="match status" value="1"/>
</dbReference>
<name>A0A918TDT3_9RHOB</name>
<sequence>MKLYKFLSAEFAIKTLTERQIKASRISDLNDSFDFFGVVFASEKENIVWENFIDRRGRHVSNPICICCFSRRFDSPLMWAHYGDSGKGIVLEFEVEAEGCLPVEYRSTRIVSSSISQMSHEHKIELVKLAFSVKSTDWQYEDEVRFIVAIDQELGQQPLVFVPFSKSLELTRVMIGPKSEVSRSKIEGLVDSSVYVKRMRKSRTEFSIEISD</sequence>
<evidence type="ECO:0008006" key="3">
    <source>
        <dbReference type="Google" id="ProtNLM"/>
    </source>
</evidence>
<comment type="caution">
    <text evidence="1">The sequence shown here is derived from an EMBL/GenBank/DDBJ whole genome shotgun (WGS) entry which is preliminary data.</text>
</comment>
<gene>
    <name evidence="1" type="ORF">GCM10007315_02680</name>
</gene>
<reference evidence="1" key="2">
    <citation type="submission" date="2020-09" db="EMBL/GenBank/DDBJ databases">
        <authorList>
            <person name="Sun Q."/>
            <person name="Kim S."/>
        </authorList>
    </citation>
    <scope>NUCLEOTIDE SEQUENCE</scope>
    <source>
        <strain evidence="1">KCTC 23310</strain>
    </source>
</reference>